<evidence type="ECO:0000313" key="1">
    <source>
        <dbReference type="EMBL" id="KAI3680718.1"/>
    </source>
</evidence>
<organism evidence="1 2">
    <name type="scientific">Arctium lappa</name>
    <name type="common">Greater burdock</name>
    <name type="synonym">Lappa major</name>
    <dbReference type="NCBI Taxonomy" id="4217"/>
    <lineage>
        <taxon>Eukaryota</taxon>
        <taxon>Viridiplantae</taxon>
        <taxon>Streptophyta</taxon>
        <taxon>Embryophyta</taxon>
        <taxon>Tracheophyta</taxon>
        <taxon>Spermatophyta</taxon>
        <taxon>Magnoliopsida</taxon>
        <taxon>eudicotyledons</taxon>
        <taxon>Gunneridae</taxon>
        <taxon>Pentapetalae</taxon>
        <taxon>asterids</taxon>
        <taxon>campanulids</taxon>
        <taxon>Asterales</taxon>
        <taxon>Asteraceae</taxon>
        <taxon>Carduoideae</taxon>
        <taxon>Cardueae</taxon>
        <taxon>Arctiinae</taxon>
        <taxon>Arctium</taxon>
    </lineage>
</organism>
<comment type="caution">
    <text evidence="1">The sequence shown here is derived from an EMBL/GenBank/DDBJ whole genome shotgun (WGS) entry which is preliminary data.</text>
</comment>
<dbReference type="EMBL" id="CM042059">
    <property type="protein sequence ID" value="KAI3680718.1"/>
    <property type="molecule type" value="Genomic_DNA"/>
</dbReference>
<accession>A0ACB8Y6L9</accession>
<evidence type="ECO:0000313" key="2">
    <source>
        <dbReference type="Proteomes" id="UP001055879"/>
    </source>
</evidence>
<gene>
    <name evidence="1" type="ORF">L6452_35492</name>
</gene>
<proteinExistence type="predicted"/>
<sequence length="154" mass="15714">MTSSLTSSLSSVSSASLRRTSLLPTVNHHPNSFSLTKPTTNFPSIKSQMSDGVKKMGEGAGDAWKEGQKTATELAGKAADGAVGVKDTVVEKSLDAKKSVVDTGNAAAARVSEETSKAVDTATAAKDQTVKAAGDAAETTTKRVSETVDAAKGK</sequence>
<reference evidence="1 2" key="2">
    <citation type="journal article" date="2022" name="Mol. Ecol. Resour.">
        <title>The genomes of chicory, endive, great burdock and yacon provide insights into Asteraceae paleo-polyploidization history and plant inulin production.</title>
        <authorList>
            <person name="Fan W."/>
            <person name="Wang S."/>
            <person name="Wang H."/>
            <person name="Wang A."/>
            <person name="Jiang F."/>
            <person name="Liu H."/>
            <person name="Zhao H."/>
            <person name="Xu D."/>
            <person name="Zhang Y."/>
        </authorList>
    </citation>
    <scope>NUCLEOTIDE SEQUENCE [LARGE SCALE GENOMIC DNA]</scope>
    <source>
        <strain evidence="2">cv. Niubang</strain>
    </source>
</reference>
<reference evidence="2" key="1">
    <citation type="journal article" date="2022" name="Mol. Ecol. Resour.">
        <title>The genomes of chicory, endive, great burdock and yacon provide insights into Asteraceae palaeo-polyploidization history and plant inulin production.</title>
        <authorList>
            <person name="Fan W."/>
            <person name="Wang S."/>
            <person name="Wang H."/>
            <person name="Wang A."/>
            <person name="Jiang F."/>
            <person name="Liu H."/>
            <person name="Zhao H."/>
            <person name="Xu D."/>
            <person name="Zhang Y."/>
        </authorList>
    </citation>
    <scope>NUCLEOTIDE SEQUENCE [LARGE SCALE GENOMIC DNA]</scope>
    <source>
        <strain evidence="2">cv. Niubang</strain>
    </source>
</reference>
<protein>
    <submittedName>
        <fullName evidence="1">Uncharacterized protein</fullName>
    </submittedName>
</protein>
<name>A0ACB8Y6L9_ARCLA</name>
<keyword evidence="2" id="KW-1185">Reference proteome</keyword>
<dbReference type="Proteomes" id="UP001055879">
    <property type="component" value="Linkage Group LG13"/>
</dbReference>